<evidence type="ECO:0000256" key="7">
    <source>
        <dbReference type="ARBA" id="ARBA00022827"/>
    </source>
</evidence>
<proteinExistence type="predicted"/>
<feature type="compositionally biased region" description="Basic residues" evidence="10">
    <location>
        <begin position="3378"/>
        <end position="3391"/>
    </location>
</feature>
<feature type="compositionally biased region" description="Low complexity" evidence="10">
    <location>
        <begin position="3242"/>
        <end position="3259"/>
    </location>
</feature>
<dbReference type="EMBL" id="BKCJ010000008">
    <property type="protein sequence ID" value="GEU28532.1"/>
    <property type="molecule type" value="Genomic_DNA"/>
</dbReference>
<feature type="region of interest" description="Disordered" evidence="10">
    <location>
        <begin position="989"/>
        <end position="1295"/>
    </location>
</feature>
<feature type="compositionally biased region" description="Gly residues" evidence="10">
    <location>
        <begin position="5146"/>
        <end position="5161"/>
    </location>
</feature>
<keyword evidence="8" id="KW-0560">Oxidoreductase</keyword>
<feature type="compositionally biased region" description="Low complexity" evidence="10">
    <location>
        <begin position="2538"/>
        <end position="2547"/>
    </location>
</feature>
<keyword evidence="5" id="KW-0949">S-adenosyl-L-methionine</keyword>
<feature type="region of interest" description="Disordered" evidence="10">
    <location>
        <begin position="1787"/>
        <end position="1809"/>
    </location>
</feature>
<dbReference type="Gene3D" id="3.40.50.1820">
    <property type="entry name" value="alpha/beta hydrolase"/>
    <property type="match status" value="1"/>
</dbReference>
<evidence type="ECO:0000256" key="1">
    <source>
        <dbReference type="ARBA" id="ARBA00022490"/>
    </source>
</evidence>
<feature type="region of interest" description="Disordered" evidence="10">
    <location>
        <begin position="4004"/>
        <end position="4066"/>
    </location>
</feature>
<evidence type="ECO:0000256" key="4">
    <source>
        <dbReference type="ARBA" id="ARBA00022679"/>
    </source>
</evidence>
<evidence type="ECO:0000256" key="9">
    <source>
        <dbReference type="ARBA" id="ARBA00023268"/>
    </source>
</evidence>
<sequence>MVEHPDPARRVLWPEPLRRIREKPQDRPQYADPAPERPGRGRPDGAAPVQRPSAALRIRAHQVRARLQAGAAGFYRLGQRPPGPGRRQPAGGEPRNGQAGRPGAGGRQQRPGHQRRGLYVCAGPGRHRQHAHPPERDQQARFLTCRPHMKRRASDLGQALQSPVPGLPRHRMGRAVPRRAAPVRNAQPRRRAGRPVVGNDPEQARRLPRRVRRLGCRKNRCLWSGPGGRTAGQSRHRAQPPEGGGGHHQRPGVPAPARRWRQPRSPAVGLRGRPARRQPLRRTHRQDRALRPPVEGPGENGLQILMTRHVVLDTDFGDGARFAAARARRRAPLHYLAMTPHAHDAQLIGDPQLRALWPPDVPGFHRIVLDDGRVTLDLLVGEVAAVLPQVTARVDHFDVGAAAMADTRLVRTLARLAAPGATLRARAPGELLVWALAAAGFACRVAQQGDDIDAVFRPRRPPALPLAPPPPVRQAVVIGAGLAGSAACQRLCAQGWDVTLIERHAQPATEASGNLAGIFMPLLSKDDNIPTRLARAAYLFALREWRRLGGVGTAFKGAACGVLQLARDERHARVQRDVLAHWDYPSGYARWADAAEAGALMNAPTPHGGWLFGQGGWARPSSLCAAMLDTCGDRLQRVFCSEAVTLHRADGQATWQVRAAGGAVLAQAPTVILANGAGAVRIAQAAQLPLQALRGQVTHLAADGAPQLPLVVCREAYVTPPSDGVVCAGATYDNDLDPALRASSQQENLARLAEIVPGERVAALAATAPLAGRVGFRCAAPDRLPLAGALPDYPAAGRLEHLRDVPRHPGLYGLLGYASRGLIWAPLMAELLVSHLEHMAPPIEASLVDALDPGRFLLKQRRRAQLAGTADVPGVDRARHEKFDQRPQWHAGAPAGGRPAAGRSALVAAAATAAVPGAGPDAVPDPTPQRQPDPVAGVVQGSGQARLPVRSHPAQCARTGGAGAGPGPHPAAIARHRLRDRLRARRHLDVRRGAGDRGAGPRHQQRHPLHARPHPPVGAGGRRLPGTAGGRQWRRLPAGHAGSGRQRQQCCTGGARRGRPFFQQQQRPRSVFFQRSRLGREALPDHRRLRGHPPAAARIAAQPGRQAYRPGSQRRRGHDAAGENPLRRGAVRLQPGRRQERPAGAGRSAPAQPDPAQQRVADGLRGKKRGVGDGRGRAPARRLHHQAHHRRRAAHAPQSRVAEKADLPRDRPGLRRQGLPARGAPVRAADSRQSAARDRPAAHEGDLAAQGRRSDGRARRVRKGAGGARLQLGALRPGQDHDARRRCGSGAEDVRGRDHRQPFLYRCVRPAGAGVPAAGQARGSVRRAAEGGQAVAQLGAAPAHAGPDGAQTRQHPGGRKGVPQMYRDRRIFGGQDGRCVLRHGARVRQEARYERGDPPAQRGGAPVRRRPGHLARKNHRRPGAPRDRRLPPRAQGGRRTGNHAGRGQPPAARYRHVPGHGHADVREDLRQGAHGRRGDRTDTGVAQGSGGHDEQGRAALENRPAGRGDRLDARGAPGAAAQYAHPVQFGADPDLAPAANRLRGRAGRRSDRGADACRRHRPRPAALCPADGTTGGAGARVGRGGGSCRQRIRSSQRCGFLSAAAGSPAPVAPVTPAAPAASVAPDGMAASAAGSGLTAVAAANLTAVSVARAAASAIIDSDATAVETACLNCSCNKFHHTADAPAASVADGCLSDAGVSAPFGGAAGAGGGALACGLGLSASRACWKKAEVGQAGAHRLQRGDGAALHFQRLDTAAQHAHVQVEPCFDGFQVIDFLVQLIHRQGRRGEPGDAHAAPQSPVGIAPSVADKRQGDQSFLTTLLSHPDRCGEAWKDQRGRTRYTSRHDARFPSFPTPPPAGVLRGHGGAARVGDRLGGKPSGSIRHCRGAAVAADGAAAAVAAAARGQRAAGRRAAAGAEGGRAGAQAASQAGAAASAGRQRRHGPRHQHLARAAASRGGRRAGPAGPRGRAGRRAGPNCHGRRASRPGGCACCTIRTPGRAPLQGGPAAPLPGVGGGGREPAGHAPEPAGAAQRRHHRRSRHRARQGHRKACAPGGDRHPFQPRGRARRHDFVFGIRTQLPAAGGRAGQGHGAVPAGRHRPRRRQPAGRRYRHPGGRGQGGQPVPLPAGGRGRTDDQDGQAGDVAPDPAADARLVLVAARCMAGAGLAVVPGPDAQYRSERRAHHADHRPYQAYRIDDLCPITLPCRRRRASQRQARVQRAAVRRFQLRHQGQAARSDHQRQRYRAVARGRRQVLDRGRKPRPDLRQDPGNPQRGRHRRLRPGAGRLHGKALPQGAHHGHLQARQQNHQLQRRRRHVPDQGRRAGSREHPVAAGRQRPRHAREIQAGQRVGVFRGRAPQRRAVDLQGGGHRDHHRGRQGPQRPAPDARADRRQGPAGGPVAGAVDGLVPAGRPAGPLQAQRLGRRNRAGVPPEARAAAAAGIYCAVPRRFRRRAGAPAGAARTGVRHLVAQLYASRHQYPPGLPAARKPGNGADAPAHQPAAGMGSAAGRVPRHAHGAQRAVRHRRAAGHGQRGRPGRHGLPAVAGGRFADDGRRHGGAAAPPAGPPGGTDRGICRRHRVRLRVPPARLAGQVARGVRLGGEGFRDPARDHQRRQRRSRHAPRGAGHRPRPVVAAQYAGHVLARAEPDRAPALYYAGRDDRRGRSRTAGRPRRQRGAGRPAQRRRRAHDNQRRPPDAKRTRRLAGPPGRFCRTRQIPGQRGRRAALDPGARIAAARVVCRGLVPRLDAAAPGRRRRSAPARRHRRPGAPARHLYPERRNGPAARLARRGHTLRRDDRLVKRALADEQFRVEVDARLLAVGLKLLDNVYADHVTVALTRNIEPKIFGAKDVWQNNNFGLSRDGVALLVVLWAQIILPKRERQENHQHADDKQNDMFGTERPLPRAEETSIGIAYKALLADFGDKLGKKTRLDMNLSILTKLGFIERRGDVVLEGPLLDLLMDTDLLKERIINGALADVFKRTPPQEMAVPRRVPKPRAYEDDAPNAVEIIEPEMENPDYDADGNARIKNIPLDAKIITIAGQNGSGKTTLLDALRTLFGLDCSMGRTYKHYARHSGQQTAWLRAVVDNKAVGKQLSNRPFRSSGFFSDDEVTLFCQIQKNGGDWKRQYLMRPGAGPGAGRDGQAVRIRAAPAARPGVPGIRRQGSAGRVRRSQAPPARYGRRTQTLRGGARRLQNQPGRPAPARGQLPPVGRLEQGTPQPAGRSAAHARVPRGARKAGQYQPPAARSAQTAAAGRRPAGRQARCRHRLCQGPGRGAAARDGAGAGIDRAAIAPEPDQRQTETARQPAGTEGAPAKAGGRFGRRPGRSGAAAAGKGNRVGAPAQCARRRGVEDRRRDGHHFGIAGQDRDAGAGSAAQHAPRAQRRRHQPRHAVRYRGSDRSALAGRGRRCARWLCIGGTARQSWRRHVGVPPGGKGALSPLHRHRPGERPQHARRQPDVGGEVRRQGADLAGGAALAHHPRGQRRCGRQARVALPVRLRRPHPAHGSDPESLAGAGSAGRQPDAGGIETGVGNQRLEDPPGRRGRGQGTGGAPRRVRGSLAQRRAAAQRAHGRRQPPGRAAKPDQDRRGGAHPRRHHVPERALCPVGSGSGHAPEPQAPVRAARRPCARPAHGAQELAPPAQGLASSRAAPGAGGRTPEHAPGHAAPAHARSEPGAQRLGTGRHGDRPVHAPERATERTPVGNRRAPLPEQPRHRSHGQRARGVHGAAALHHQDLFEKHQGAWRTGRHRGACRSGQAGKRRRTAVAGGPARALQVRRQGHHRHERRRSIGRPAGDEIAGAPDRAAEIGRGFRRLRVHRRTVCPPRYPQHPAGGRVPEKHRRPVPDDDAAHAQHRRLRSFGADAHHEQKEEGHPVGAADLRAAAARGGCGGWQGGRQGSLIHRVRKSSRRRLRSVAVFLPMILVRRAFQDIARLAVEPLADLLQRRKPYALHLARLEQRQILLGDADVRRQLARFDLALGQHQVQVKQAAHQDQHGLLAGQSDLQRRLDAGDQPPAERAHRRFHDGQQGRRQRGRGATSHSPTPPPAVQRAPHPVRAGPASGPVWRRPQLENLGAPGWQVAAASLPVAGAQLGGVEASRPGSGLTVLYFGGNAFHLDRHGAGVLDAFASCREQVAGVTMFDYRGYGRSTGTPTIATLKDDALRVFDHVNARHPGRVVVHGQSLGSFVAAYVAQQRSAVRALVLESTTTNVRDWGNARMPWYVWPFVRLEIDPPLQGIDNVAAVAAYAGPALVLEGEEDRITPPRLAKQVYAALPSSSKQLLMVAGAGHNDVLANAAVSPAYCAFLDRRHLGLVPADQQPAVHGIEAGQQAEDGRGDRVAEEVRIERNAVVHMQVCLEQAVDQAADEQHDDQQRQAAVGRVEKAFRAVVQARETELAPAQVSAQRHAGHQRAQRRPFTDRQHGQHHDGGRHHAAHGVVLPQFGLGAHDHALQARVDAPYRQRHQQQQHYRSHFHNLSTNGEIFENSDSPRLDRKDIHESTASRAAFHARPDRRLAPHRRRRQRLPSATRTAASPGRRAPRAGPEPEPPARHRRRGADACLARHRRGGAAGIETGRHPHQSAHLRRLALFVRHRPRTARYRQPRGTRDCGPAAGPAPVGPQLVARPAPPRLHPRPSRRRPWRGGAVGGRYRRAARAQAVAAAAVRSAHARLQLAARQLRPAGALAPHRHRPAAAIERRAHRADLAGQRRRRRGAPAAHVPGPAAQRGRRAPVRVLHHRADGAAWPGRQGAAHRRAGTVRAHLGGAGRRVPAHAKRHAAVFVSRDGVQLWRAGGNPRSARRPAAHGDQPAARRRSAAGERRRVRRRAPRVVARRCPRVAGVGRGAGRRRSGARRGRRHPRPGVPARGAVPRAAAGAGAPDHALRRHRVGPRGRGPDQRALAQDAPVQAVDDRARPFIDGAGTDPCRLVRGPLQQSRLARDARRRHRVPAPADRSQHHHFARRRGRHAGRRAAVHRPSEPDHARKNPGVPEPGAVLRERGGGAQRGWHAAAHHARVAHRASQLLPARPHATGRQPAARAHQLSAPHAAAARHPQGADPLRAPRRRGTDRHADAAARVRRRARRPAAAADVGLSAGIQIGRRGQPDHRLSLPLQRGQLLGPGRLPGDGLRGAGQPVVPHRGRRRRGTERHVSAAAGGGRAGGRGRGGAARRGGPPPHRHRRPFVWRVHDRQPAGAHAAVPRGHCAQRRVQPHADAVRFPVGGAAVLAGAGRQRGHVPAAERAHVPGDQGIGGHGAAGDAAERIARLPRARVDHAYAVRDQCVAGEVREERRGRDARIELVFEFHQAGGRARTLFKAQVSARRDAFADRDHGVLQPRGRTGRRARRLAHAQFIETQRIGQLSLPLAAEQGAGSSAQEPHLVALGVVDAMAQHQPGELVAVRHGRRRHQLGRWRQRRAAHFHARFHVGFAQRLAFGAAAHGQDIQARIVICARKIDHAAVDGQLLAVRRIRAAHDADGTVHARRPAVGDAHPHRAGQFGLDAHALEFEGVAQVGLHVDIERHALHRLGGGRRALAEDDHVVAEGGRIFVAQFDVGAVGAEFAIELEVLGVAHQRALTTQHQHAVGPRQHFQLVGAQLQLHGRFVAHVAYPAVGLGASLLALKAHGLQQQLVAGEARAQLAVAQLDALVGQVDHQLVAGDVAIQLRRADGAAAVQRQLQGAVDFQARLAGQRRQPRQRTHIGVAGHGERAVVGQAAVAQLGRAVDMGLAHAGAVDIERHAQRAVADGGARVQRFQAQRLRQVGADDGDVARFAEHVERTGQHGRRVFHGRLQVHAPVGAQRHVAAHAVAPGVRQLAQVVDGQGGGLALAAPGGAVLFQAVDAQAAVADLDGGGAQRDLLGARQAGHAAVLGRHQFQGRRRHQRQREAALVLQRLDGARPGVVGPAALDAQRGVEVAVAGGDGNRMAAAGARRLQARPGQLERGRLVAGDLDIADQGHVGGGGVSTASLAAGRRRHGHRVAQRGAAADGGHLLLARRVQAAAVQVQGNRGTGRGARQRAVGVQDARELRAQGGQLRRVEFPVQLIERAAEAALGLQRVHAQVQVDIGGADVLRVGRQLGVARQRGVGQRGRLQGQVETRAPVGRQPRVRGEGGVDIARLRGAEGGRVQALHGAGHVQFRRFIGALAGHGDVAAGVDHAVGGGTLGRGQAQAAGVRVKTAARCIHGAGDDATGVDGAQQIGADGGQLARIELPAQLLARRAEAAGDGGRVLAHGQARIDAADMLGVRIELAVAGQCLAKQLAGLDLEVRRHFPVGGNAAGSVDVGIEVARRIAGAQRRRIEALGAHLGAEGLLFLEAQLAAGVEGAVFRHQPQLLQLQQGVGQRGLRVQAQALVAQRRLERLLGGGAGERDVAADGGFIGARMQQRQIDAVGVQREAGGVDAGVDTLAHHVAVAVEMAGRAQVEQHVVERGPGERATELALERFERQQVLVQRTGLALVEQREFAGQLLIGRDGCLHLEVELGRRQAGIDRVRIEIVGIEVDGAQDHGIERRHRQRRRARCGAGGAGVALRLEFEQRQAAACLQRQLRRGGRLADGRGGGARRGGPGHQCLRERRRALEGERLVAGDRQVGLGQAERRGRGGVLQVPAGLVAVQRKAQVVDRIGRGDARVGGADQDQLVEAGVGQTEFEGRGQRVGHGGGFVRLAGAAHRQAGHVQLADLQAFRKILERRPVDIDALRGDRAVLGLVHQAVDVHAVVQRAGHSGDGNLSAAGVGHALHQLLQGRLAAQQPEGAAQQQHQHHQRDEDAARPAALREVQTIFLNRVAVGHVDIERTDRAFPARAHAVAGLGMELLHPVAGVTGVVEHGRAPGGLEPVLVFRAGRGQVAAADGGVAFLHAQFLVCVTAHRLVAAGAEQEHGRHAVLAAGTERARFGAQDDVGTGAERLVVHAAQVAAHEFFIGEHGQQRAAQLGVDGVALGGQQQVVEPAPGDRVRERQTLAGGLGDVVHRLGLAQQLQGETAFEQRRAPRALARNAGDGRGFAGDVAALVGHADAVVIAVGRDREVGVHLGRLLLGFERERAFHAQPEHLQIVVGGGDAVTGIGTETHTGADVLALVLGHPHQQRQRRHCRRLLLLDDRIGRGGRLGIGVGVSLFFGHGQLLVQHRTEVGAHFHAGEVAGVLQLGLVCLQRRLAVIVAGVDVVQVAHHRVGIALEAFDAQFAETHLGTAVEHHAQVGRVLLGIDRGAALGQLRARIAGLHHLAQDGALGAFPLVLAEHAAFFQGPARFQAIGVELLVGRLLRVGGKAFEHQVGVAHAHRFARHHLDLYHGRRGRAVELHGHLGRVIAAGGDQRTDLLGCGAYQAEQLLARHARAVAETLEIEVVLQ</sequence>
<dbReference type="Pfam" id="PF12146">
    <property type="entry name" value="Hydrolase_4"/>
    <property type="match status" value="1"/>
</dbReference>
<feature type="region of interest" description="Disordered" evidence="10">
    <location>
        <begin position="2651"/>
        <end position="2726"/>
    </location>
</feature>
<evidence type="ECO:0000256" key="2">
    <source>
        <dbReference type="ARBA" id="ARBA00022603"/>
    </source>
</evidence>
<evidence type="ECO:0000313" key="13">
    <source>
        <dbReference type="EMBL" id="GEU28532.1"/>
    </source>
</evidence>
<reference evidence="13" key="1">
    <citation type="journal article" date="2019" name="Sci. Rep.">
        <title>Draft genome of Tanacetum cinerariifolium, the natural source of mosquito coil.</title>
        <authorList>
            <person name="Yamashiro T."/>
            <person name="Shiraishi A."/>
            <person name="Satake H."/>
            <person name="Nakayama K."/>
        </authorList>
    </citation>
    <scope>NUCLEOTIDE SEQUENCE</scope>
</reference>
<feature type="compositionally biased region" description="Low complexity" evidence="10">
    <location>
        <begin position="1997"/>
        <end position="2011"/>
    </location>
</feature>
<dbReference type="InterPro" id="IPR036188">
    <property type="entry name" value="FAD/NAD-bd_sf"/>
</dbReference>
<feature type="compositionally biased region" description="Basic and acidic residues" evidence="10">
    <location>
        <begin position="2687"/>
        <end position="2697"/>
    </location>
</feature>
<evidence type="ECO:0008006" key="14">
    <source>
        <dbReference type="Google" id="ProtNLM"/>
    </source>
</evidence>
<dbReference type="GO" id="GO:0016645">
    <property type="term" value="F:oxidoreductase activity, acting on the CH-NH group of donors"/>
    <property type="evidence" value="ECO:0007669"/>
    <property type="project" value="InterPro"/>
</dbReference>
<dbReference type="GO" id="GO:0002098">
    <property type="term" value="P:tRNA wobble uridine modification"/>
    <property type="evidence" value="ECO:0007669"/>
    <property type="project" value="TreeGrafter"/>
</dbReference>
<keyword evidence="3" id="KW-0285">Flavoprotein</keyword>
<feature type="region of interest" description="Disordered" evidence="10">
    <location>
        <begin position="4391"/>
        <end position="4426"/>
    </location>
</feature>
<feature type="compositionally biased region" description="Basic residues" evidence="10">
    <location>
        <begin position="4838"/>
        <end position="4853"/>
    </location>
</feature>
<feature type="compositionally biased region" description="Basic residues" evidence="10">
    <location>
        <begin position="1003"/>
        <end position="1013"/>
    </location>
</feature>
<feature type="region of interest" description="Disordered" evidence="10">
    <location>
        <begin position="2479"/>
        <end position="2574"/>
    </location>
</feature>
<feature type="compositionally biased region" description="Basic residues" evidence="10">
    <location>
        <begin position="4625"/>
        <end position="4635"/>
    </location>
</feature>
<feature type="compositionally biased region" description="Basic residues" evidence="10">
    <location>
        <begin position="4948"/>
        <end position="4966"/>
    </location>
</feature>
<feature type="compositionally biased region" description="Basic and acidic residues" evidence="10">
    <location>
        <begin position="3680"/>
        <end position="3694"/>
    </location>
</feature>
<feature type="compositionally biased region" description="Basic residues" evidence="10">
    <location>
        <begin position="2510"/>
        <end position="2537"/>
    </location>
</feature>
<feature type="region of interest" description="Disordered" evidence="10">
    <location>
        <begin position="3288"/>
        <end position="3399"/>
    </location>
</feature>
<dbReference type="GO" id="GO:0005737">
    <property type="term" value="C:cytoplasm"/>
    <property type="evidence" value="ECO:0007669"/>
    <property type="project" value="TreeGrafter"/>
</dbReference>
<feature type="compositionally biased region" description="Basic and acidic residues" evidence="10">
    <location>
        <begin position="4411"/>
        <end position="4422"/>
    </location>
</feature>
<feature type="compositionally biased region" description="Basic residues" evidence="10">
    <location>
        <begin position="273"/>
        <end position="285"/>
    </location>
</feature>
<feature type="compositionally biased region" description="Basic residues" evidence="10">
    <location>
        <begin position="206"/>
        <end position="220"/>
    </location>
</feature>
<feature type="region of interest" description="Disordered" evidence="10">
    <location>
        <begin position="1339"/>
        <end position="1364"/>
    </location>
</feature>
<feature type="region of interest" description="Disordered" evidence="10">
    <location>
        <begin position="1563"/>
        <end position="1584"/>
    </location>
</feature>
<feature type="compositionally biased region" description="Basic residues" evidence="10">
    <location>
        <begin position="2610"/>
        <end position="2629"/>
    </location>
</feature>
<keyword evidence="1" id="KW-0963">Cytoplasm</keyword>
<dbReference type="Gene3D" id="3.50.50.60">
    <property type="entry name" value="FAD/NAD(P)-binding domain"/>
    <property type="match status" value="1"/>
</dbReference>
<feature type="region of interest" description="Disordered" evidence="10">
    <location>
        <begin position="1390"/>
        <end position="1519"/>
    </location>
</feature>
<feature type="compositionally biased region" description="Basic residues" evidence="10">
    <location>
        <begin position="168"/>
        <end position="177"/>
    </location>
</feature>
<feature type="compositionally biased region" description="Basic and acidic residues" evidence="10">
    <location>
        <begin position="1504"/>
        <end position="1513"/>
    </location>
</feature>
<feature type="compositionally biased region" description="Basic and acidic residues" evidence="10">
    <location>
        <begin position="1834"/>
        <end position="1848"/>
    </location>
</feature>
<evidence type="ECO:0000256" key="5">
    <source>
        <dbReference type="ARBA" id="ARBA00022691"/>
    </source>
</evidence>
<dbReference type="InterPro" id="IPR029063">
    <property type="entry name" value="SAM-dependent_MTases_sf"/>
</dbReference>
<gene>
    <name evidence="13" type="ORF">Tci_000510</name>
</gene>
<dbReference type="SUPFAM" id="SSF53474">
    <property type="entry name" value="alpha/beta-Hydrolases"/>
    <property type="match status" value="1"/>
</dbReference>
<evidence type="ECO:0000256" key="3">
    <source>
        <dbReference type="ARBA" id="ARBA00022630"/>
    </source>
</evidence>
<feature type="compositionally biased region" description="Basic residues" evidence="10">
    <location>
        <begin position="1178"/>
        <end position="1194"/>
    </location>
</feature>
<feature type="region of interest" description="Disordered" evidence="10">
    <location>
        <begin position="1"/>
        <end position="56"/>
    </location>
</feature>
<protein>
    <recommendedName>
        <fullName evidence="14">FAD dependent oxidoreductase domain-containing protein</fullName>
    </recommendedName>
</protein>
<feature type="compositionally biased region" description="Basic and acidic residues" evidence="10">
    <location>
        <begin position="34"/>
        <end position="43"/>
    </location>
</feature>
<dbReference type="SUPFAM" id="SSF51905">
    <property type="entry name" value="FAD/NAD(P)-binding domain"/>
    <property type="match status" value="1"/>
</dbReference>
<dbReference type="Gene3D" id="3.40.50.300">
    <property type="entry name" value="P-loop containing nucleotide triphosphate hydrolases"/>
    <property type="match status" value="1"/>
</dbReference>
<dbReference type="InterPro" id="IPR013595">
    <property type="entry name" value="Pept_S33_TAP-like_C"/>
</dbReference>
<feature type="compositionally biased region" description="Basic residues" evidence="10">
    <location>
        <begin position="2032"/>
        <end position="2050"/>
    </location>
</feature>
<feature type="region of interest" description="Disordered" evidence="10">
    <location>
        <begin position="72"/>
        <end position="117"/>
    </location>
</feature>
<evidence type="ECO:0000256" key="10">
    <source>
        <dbReference type="SAM" id="MobiDB-lite"/>
    </source>
</evidence>
<feature type="compositionally biased region" description="Basic and acidic residues" evidence="10">
    <location>
        <begin position="1201"/>
        <end position="1213"/>
    </location>
</feature>
<feature type="compositionally biased region" description="Low complexity" evidence="10">
    <location>
        <begin position="76"/>
        <end position="99"/>
    </location>
</feature>
<feature type="compositionally biased region" description="Basic residues" evidence="10">
    <location>
        <begin position="2096"/>
        <end position="2114"/>
    </location>
</feature>
<keyword evidence="6" id="KW-0819">tRNA processing</keyword>
<feature type="compositionally biased region" description="Basic and acidic residues" evidence="10">
    <location>
        <begin position="2316"/>
        <end position="2329"/>
    </location>
</feature>
<feature type="compositionally biased region" description="Low complexity" evidence="10">
    <location>
        <begin position="1060"/>
        <end position="1076"/>
    </location>
</feature>
<feature type="compositionally biased region" description="Basic and acidic residues" evidence="10">
    <location>
        <begin position="16"/>
        <end position="26"/>
    </location>
</feature>
<accession>A0A699GFL4</accession>
<dbReference type="SUPFAM" id="SSF52540">
    <property type="entry name" value="P-loop containing nucleoside triphosphate hydrolases"/>
    <property type="match status" value="1"/>
</dbReference>
<feature type="region of interest" description="Disordered" evidence="10">
    <location>
        <begin position="2592"/>
        <end position="2630"/>
    </location>
</feature>
<dbReference type="InterPro" id="IPR027417">
    <property type="entry name" value="P-loop_NTPase"/>
</dbReference>
<evidence type="ECO:0000256" key="8">
    <source>
        <dbReference type="ARBA" id="ARBA00023002"/>
    </source>
</evidence>
<keyword evidence="7" id="KW-0274">FAD</keyword>
<feature type="compositionally biased region" description="Basic residues" evidence="10">
    <location>
        <begin position="1407"/>
        <end position="1423"/>
    </location>
</feature>
<feature type="compositionally biased region" description="Low complexity" evidence="10">
    <location>
        <begin position="1923"/>
        <end position="1937"/>
    </location>
</feature>
<feature type="compositionally biased region" description="Low complexity" evidence="10">
    <location>
        <begin position="4856"/>
        <end position="4872"/>
    </location>
</feature>
<keyword evidence="2" id="KW-0489">Methyltransferase</keyword>
<feature type="compositionally biased region" description="Low complexity" evidence="10">
    <location>
        <begin position="3148"/>
        <end position="3160"/>
    </location>
</feature>
<feature type="compositionally biased region" description="Low complexity" evidence="10">
    <location>
        <begin position="1339"/>
        <end position="1350"/>
    </location>
</feature>
<evidence type="ECO:0000256" key="6">
    <source>
        <dbReference type="ARBA" id="ARBA00022694"/>
    </source>
</evidence>
<feature type="region of interest" description="Disordered" evidence="10">
    <location>
        <begin position="4697"/>
        <end position="4725"/>
    </location>
</feature>
<feature type="region of interest" description="Disordered" evidence="10">
    <location>
        <begin position="4454"/>
        <end position="4551"/>
    </location>
</feature>
<feature type="region of interest" description="Disordered" evidence="10">
    <location>
        <begin position="2080"/>
        <end position="2145"/>
    </location>
</feature>
<feature type="region of interest" description="Disordered" evidence="10">
    <location>
        <begin position="883"/>
        <end position="903"/>
    </location>
</feature>
<feature type="compositionally biased region" description="Basic residues" evidence="10">
    <location>
        <begin position="1938"/>
        <end position="1949"/>
    </location>
</feature>
<feature type="compositionally biased region" description="Low complexity" evidence="10">
    <location>
        <begin position="4708"/>
        <end position="4718"/>
    </location>
</feature>
<feature type="compositionally biased region" description="Low complexity" evidence="10">
    <location>
        <begin position="4519"/>
        <end position="4531"/>
    </location>
</feature>
<keyword evidence="9" id="KW-0511">Multifunctional enzyme</keyword>
<evidence type="ECO:0000259" key="11">
    <source>
        <dbReference type="Pfam" id="PF08386"/>
    </source>
</evidence>
<dbReference type="NCBIfam" id="TIGR03197">
    <property type="entry name" value="MnmC_Cterm"/>
    <property type="match status" value="1"/>
</dbReference>
<feature type="compositionally biased region" description="Basic and acidic residues" evidence="10">
    <location>
        <begin position="4004"/>
        <end position="4024"/>
    </location>
</feature>
<feature type="compositionally biased region" description="Basic and acidic residues" evidence="10">
    <location>
        <begin position="4482"/>
        <end position="4495"/>
    </location>
</feature>
<feature type="compositionally biased region" description="Polar residues" evidence="10">
    <location>
        <begin position="4469"/>
        <end position="4481"/>
    </location>
</feature>
<feature type="compositionally biased region" description="Basic and acidic residues" evidence="10">
    <location>
        <begin position="1461"/>
        <end position="1482"/>
    </location>
</feature>
<feature type="compositionally biased region" description="Basic residues" evidence="10">
    <location>
        <begin position="4455"/>
        <end position="4468"/>
    </location>
</feature>
<dbReference type="Pfam" id="PF08386">
    <property type="entry name" value="Abhydrolase_4"/>
    <property type="match status" value="1"/>
</dbReference>
<feature type="region of interest" description="Disordered" evidence="10">
    <location>
        <begin position="1914"/>
        <end position="2066"/>
    </location>
</feature>
<keyword evidence="4" id="KW-0808">Transferase</keyword>
<feature type="domain" description="Peptidase S33 tripeptidyl aminopeptidase-like C-terminal" evidence="11">
    <location>
        <begin position="4242"/>
        <end position="4302"/>
    </location>
</feature>
<dbReference type="Gene3D" id="3.40.50.150">
    <property type="entry name" value="Vaccinia Virus protein VP39"/>
    <property type="match status" value="1"/>
</dbReference>
<feature type="compositionally biased region" description="Basic residues" evidence="10">
    <location>
        <begin position="2751"/>
        <end position="2765"/>
    </location>
</feature>
<feature type="compositionally biased region" description="Gly residues" evidence="10">
    <location>
        <begin position="1573"/>
        <end position="1584"/>
    </location>
</feature>
<feature type="compositionally biased region" description="Low complexity" evidence="10">
    <location>
        <begin position="6732"/>
        <end position="6743"/>
    </location>
</feature>
<feature type="compositionally biased region" description="Basic residues" evidence="10">
    <location>
        <begin position="2241"/>
        <end position="2251"/>
    </location>
</feature>
<feature type="region of interest" description="Disordered" evidence="10">
    <location>
        <begin position="3819"/>
        <end position="3847"/>
    </location>
</feature>
<name>A0A699GFL4_TANCI</name>
<dbReference type="InterPro" id="IPR029058">
    <property type="entry name" value="AB_hydrolase_fold"/>
</dbReference>
<feature type="region of interest" description="Disordered" evidence="10">
    <location>
        <begin position="2226"/>
        <end position="2429"/>
    </location>
</feature>
<feature type="compositionally biased region" description="Basic and acidic residues" evidence="10">
    <location>
        <begin position="2252"/>
        <end position="2266"/>
    </location>
</feature>
<feature type="compositionally biased region" description="Basic residues" evidence="10">
    <location>
        <begin position="4804"/>
        <end position="4829"/>
    </location>
</feature>
<feature type="compositionally biased region" description="Basic residues" evidence="10">
    <location>
        <begin position="2662"/>
        <end position="2686"/>
    </location>
</feature>
<feature type="compositionally biased region" description="Low complexity" evidence="10">
    <location>
        <begin position="4604"/>
        <end position="4614"/>
    </location>
</feature>
<feature type="compositionally biased region" description="Basic and acidic residues" evidence="10">
    <location>
        <begin position="3444"/>
        <end position="3462"/>
    </location>
</feature>
<feature type="compositionally biased region" description="Basic and acidic residues" evidence="10">
    <location>
        <begin position="3346"/>
        <end position="3367"/>
    </location>
</feature>
<feature type="region of interest" description="Disordered" evidence="10">
    <location>
        <begin position="3495"/>
        <end position="3716"/>
    </location>
</feature>
<feature type="region of interest" description="Disordered" evidence="10">
    <location>
        <begin position="152"/>
        <end position="300"/>
    </location>
</feature>
<feature type="region of interest" description="Disordered" evidence="10">
    <location>
        <begin position="4785"/>
        <end position="5080"/>
    </location>
</feature>
<organism evidence="13">
    <name type="scientific">Tanacetum cinerariifolium</name>
    <name type="common">Dalmatian daisy</name>
    <name type="synonym">Chrysanthemum cinerariifolium</name>
    <dbReference type="NCBI Taxonomy" id="118510"/>
    <lineage>
        <taxon>Eukaryota</taxon>
        <taxon>Viridiplantae</taxon>
        <taxon>Streptophyta</taxon>
        <taxon>Embryophyta</taxon>
        <taxon>Tracheophyta</taxon>
        <taxon>Spermatophyta</taxon>
        <taxon>Magnoliopsida</taxon>
        <taxon>eudicotyledons</taxon>
        <taxon>Gunneridae</taxon>
        <taxon>Pentapetalae</taxon>
        <taxon>asterids</taxon>
        <taxon>campanulids</taxon>
        <taxon>Asterales</taxon>
        <taxon>Asteraceae</taxon>
        <taxon>Asteroideae</taxon>
        <taxon>Anthemideae</taxon>
        <taxon>Anthemidinae</taxon>
        <taxon>Tanacetum</taxon>
    </lineage>
</organism>
<feature type="compositionally biased region" description="Low complexity" evidence="10">
    <location>
        <begin position="1950"/>
        <end position="1967"/>
    </location>
</feature>
<feature type="region of interest" description="Disordered" evidence="10">
    <location>
        <begin position="4593"/>
        <end position="4639"/>
    </location>
</feature>
<evidence type="ECO:0000259" key="12">
    <source>
        <dbReference type="Pfam" id="PF12146"/>
    </source>
</evidence>
<feature type="region of interest" description="Disordered" evidence="10">
    <location>
        <begin position="2748"/>
        <end position="2783"/>
    </location>
</feature>
<feature type="compositionally biased region" description="Basic and acidic residues" evidence="10">
    <location>
        <begin position="1162"/>
        <end position="1176"/>
    </location>
</feature>
<feature type="region of interest" description="Disordered" evidence="10">
    <location>
        <begin position="6732"/>
        <end position="6754"/>
    </location>
</feature>
<feature type="region of interest" description="Disordered" evidence="10">
    <location>
        <begin position="5110"/>
        <end position="5172"/>
    </location>
</feature>
<dbReference type="InterPro" id="IPR017610">
    <property type="entry name" value="tRNA_S-uridine_synth_MnmC_C"/>
</dbReference>
<feature type="region of interest" description="Disordered" evidence="10">
    <location>
        <begin position="3148"/>
        <end position="3261"/>
    </location>
</feature>
<feature type="compositionally biased region" description="Low complexity" evidence="10">
    <location>
        <begin position="2400"/>
        <end position="2410"/>
    </location>
</feature>
<feature type="region of interest" description="Disordered" evidence="10">
    <location>
        <begin position="1834"/>
        <end position="1861"/>
    </location>
</feature>
<feature type="region of interest" description="Disordered" evidence="10">
    <location>
        <begin position="916"/>
        <end position="970"/>
    </location>
</feature>
<dbReference type="GO" id="GO:0004808">
    <property type="term" value="F:tRNA (5-methylaminomethyl-2-thiouridylate)(34)-methyltransferase activity"/>
    <property type="evidence" value="ECO:0007669"/>
    <property type="project" value="TreeGrafter"/>
</dbReference>
<feature type="compositionally biased region" description="Basic and acidic residues" evidence="10">
    <location>
        <begin position="1235"/>
        <end position="1258"/>
    </location>
</feature>
<dbReference type="GO" id="GO:0032259">
    <property type="term" value="P:methylation"/>
    <property type="evidence" value="ECO:0007669"/>
    <property type="project" value="UniProtKB-KW"/>
</dbReference>
<feature type="compositionally biased region" description="Low complexity" evidence="10">
    <location>
        <begin position="2022"/>
        <end position="2031"/>
    </location>
</feature>
<dbReference type="Gene3D" id="3.30.9.10">
    <property type="entry name" value="D-Amino Acid Oxidase, subunit A, domain 2"/>
    <property type="match status" value="1"/>
</dbReference>
<dbReference type="PANTHER" id="PTHR13847:SF283">
    <property type="entry name" value="TRNA 5-METHYLAMINOMETHYL-2-THIOURIDINE BIOSYNTHESIS BIFUNCTIONAL PROTEIN MNMC"/>
    <property type="match status" value="1"/>
</dbReference>
<feature type="compositionally biased region" description="Low complexity" evidence="10">
    <location>
        <begin position="5028"/>
        <end position="5048"/>
    </location>
</feature>
<feature type="region of interest" description="Disordered" evidence="10">
    <location>
        <begin position="3423"/>
        <end position="3462"/>
    </location>
</feature>
<feature type="compositionally biased region" description="Low complexity" evidence="10">
    <location>
        <begin position="1268"/>
        <end position="1277"/>
    </location>
</feature>
<feature type="compositionally biased region" description="Gly residues" evidence="10">
    <location>
        <begin position="1018"/>
        <end position="1029"/>
    </location>
</feature>
<feature type="domain" description="Serine aminopeptidase S33" evidence="12">
    <location>
        <begin position="4131"/>
        <end position="4208"/>
    </location>
</feature>
<feature type="compositionally biased region" description="Low complexity" evidence="10">
    <location>
        <begin position="891"/>
        <end position="903"/>
    </location>
</feature>
<feature type="region of interest" description="Disordered" evidence="10">
    <location>
        <begin position="3738"/>
        <end position="3796"/>
    </location>
</feature>
<feature type="compositionally biased region" description="Basic residues" evidence="10">
    <location>
        <begin position="3774"/>
        <end position="3786"/>
    </location>
</feature>
<feature type="compositionally biased region" description="Low complexity" evidence="10">
    <location>
        <begin position="3324"/>
        <end position="3333"/>
    </location>
</feature>
<dbReference type="PANTHER" id="PTHR13847">
    <property type="entry name" value="SARCOSINE DEHYDROGENASE-RELATED"/>
    <property type="match status" value="1"/>
</dbReference>
<dbReference type="Pfam" id="PF13450">
    <property type="entry name" value="NAD_binding_8"/>
    <property type="match status" value="1"/>
</dbReference>
<comment type="caution">
    <text evidence="13">The sequence shown here is derived from an EMBL/GenBank/DDBJ whole genome shotgun (WGS) entry which is preliminary data.</text>
</comment>
<dbReference type="InterPro" id="IPR022742">
    <property type="entry name" value="Hydrolase_4"/>
</dbReference>